<sequence>MRNLRKLTAVVVAIALVLTSMATAFAASTTYEFEAQATVLKDLGIWTGNTSGDLMLGKELTRAEGAVLVLKTVLGKTEADMEAADVTSIDTFDDAAKVPSWAEGWVALAVEAGVVKGSDNKLNAAAPLLAKDLASMFMNALGFSAENDYAKAVELLAAKATITSISAKIPAGDALLRDAATAIVTDALTAKAKDATETVIVKYVGSDASLKAIAEKAGLIAAPAVDLVVESIKALNAKQIEVKFNKDMDKDSAETESFYSVKDKGGSTETTLASDSASLVDSKTVVITLNNDIADKLTNSSTAKVKVKKDIKAADGKKLAADKELDVVVQDGILPTVTKVEATGEKSIKLTFSEPIYGGDTATYTQGGTFDSNFVVKSGTYTYFVQNTTISGVTVTLTLGTSLIEGPIVVTVNKDGSTATAVQDYAGYKVFKGESTFDYVKDTSVAVVSISSAKPNEVKVKFSKPVKAADLRLFHSIKSVGAYCADIATTSGNYVDEIAFTFQNAVPPGDITFFLVNSSTAGSELVDGYGVKVPDQTLTAKVVADVTGPVVSSTELDTNVAYKITFDEALTSSSIDKKNITFKSVSDGKDVFYNLTNDAARKVLTLSVPGNLADNTQYQVVVKNAEDMYGNKMAAEATFTFTTGDNTPPSVKNDDCYAVGSEGRIYVFFSEPMNEAQMLDKNNYAVATSVGISVLASLGSDDTVTKLSEKAVVIDMASTVSQPVVKIAPIMDLAGKRLGNSLDPVLVKNNIYEDQANSTYIKAESVLIESAKLIAKNKVKVTFDKELSSFANTDITFTTDGSVFDAIRVQAVESQVKNTDGKTEVVLVLDKDMATNATYTSANITCGSITTPNSVSVSGTKLQGGQGKQVADLVAPEVAKTTINGSDVPSVIFTTTAALNVSGKVAKNDNLLINITFSEGIKSATLSTLTFKVEGYTVIGISNGSDSNVVTITAKANDAVTPYTTVTQVYNITDASPDANVLASGTVWNVTK</sequence>
<dbReference type="AlphaFoldDB" id="A0A1V4SJA4"/>
<dbReference type="Proteomes" id="UP000191554">
    <property type="component" value="Unassembled WGS sequence"/>
</dbReference>
<organism evidence="5 6">
    <name type="scientific">Ruminiclostridium hungatei</name>
    <name type="common">Clostridium hungatei</name>
    <dbReference type="NCBI Taxonomy" id="48256"/>
    <lineage>
        <taxon>Bacteria</taxon>
        <taxon>Bacillati</taxon>
        <taxon>Bacillota</taxon>
        <taxon>Clostridia</taxon>
        <taxon>Eubacteriales</taxon>
        <taxon>Oscillospiraceae</taxon>
        <taxon>Ruminiclostridium</taxon>
    </lineage>
</organism>
<feature type="signal peptide" evidence="3">
    <location>
        <begin position="1"/>
        <end position="26"/>
    </location>
</feature>
<accession>A0A1V4SJA4</accession>
<gene>
    <name evidence="5" type="ORF">CLHUN_25240</name>
</gene>
<dbReference type="EMBL" id="MZGX01000016">
    <property type="protein sequence ID" value="OPX43586.1"/>
    <property type="molecule type" value="Genomic_DNA"/>
</dbReference>
<feature type="chain" id="PRO_5010745216" evidence="3">
    <location>
        <begin position="27"/>
        <end position="992"/>
    </location>
</feature>
<name>A0A1V4SJA4_RUMHU</name>
<feature type="domain" description="SLH" evidence="4">
    <location>
        <begin position="89"/>
        <end position="151"/>
    </location>
</feature>
<protein>
    <submittedName>
        <fullName evidence="5">Outer cell wall protein</fullName>
    </submittedName>
</protein>
<evidence type="ECO:0000313" key="6">
    <source>
        <dbReference type="Proteomes" id="UP000191554"/>
    </source>
</evidence>
<dbReference type="STRING" id="48256.CLHUN_25240"/>
<reference evidence="5 6" key="1">
    <citation type="submission" date="2017-03" db="EMBL/GenBank/DDBJ databases">
        <title>Genome sequence of Clostridium hungatei DSM 14427.</title>
        <authorList>
            <person name="Poehlein A."/>
            <person name="Daniel R."/>
        </authorList>
    </citation>
    <scope>NUCLEOTIDE SEQUENCE [LARGE SCALE GENOMIC DNA]</scope>
    <source>
        <strain evidence="5 6">DSM 14427</strain>
    </source>
</reference>
<evidence type="ECO:0000256" key="2">
    <source>
        <dbReference type="ARBA" id="ARBA00022737"/>
    </source>
</evidence>
<evidence type="ECO:0000256" key="3">
    <source>
        <dbReference type="SAM" id="SignalP"/>
    </source>
</evidence>
<keyword evidence="1 3" id="KW-0732">Signal</keyword>
<dbReference type="RefSeq" id="WP_165755743.1">
    <property type="nucleotide sequence ID" value="NZ_MZGX01000016.1"/>
</dbReference>
<dbReference type="InterPro" id="IPR032812">
    <property type="entry name" value="SbsA_Ig"/>
</dbReference>
<comment type="caution">
    <text evidence="5">The sequence shown here is derived from an EMBL/GenBank/DDBJ whole genome shotgun (WGS) entry which is preliminary data.</text>
</comment>
<keyword evidence="2" id="KW-0677">Repeat</keyword>
<dbReference type="InterPro" id="IPR014755">
    <property type="entry name" value="Cu-Rt/internalin_Ig-like"/>
</dbReference>
<evidence type="ECO:0000313" key="5">
    <source>
        <dbReference type="EMBL" id="OPX43586.1"/>
    </source>
</evidence>
<dbReference type="Pfam" id="PF13205">
    <property type="entry name" value="Big_5"/>
    <property type="match status" value="2"/>
</dbReference>
<dbReference type="InterPro" id="IPR001119">
    <property type="entry name" value="SLH_dom"/>
</dbReference>
<evidence type="ECO:0000256" key="1">
    <source>
        <dbReference type="ARBA" id="ARBA00022729"/>
    </source>
</evidence>
<dbReference type="PROSITE" id="PS51272">
    <property type="entry name" value="SLH"/>
    <property type="match status" value="1"/>
</dbReference>
<evidence type="ECO:0000259" key="4">
    <source>
        <dbReference type="PROSITE" id="PS51272"/>
    </source>
</evidence>
<keyword evidence="6" id="KW-1185">Reference proteome</keyword>
<dbReference type="Gene3D" id="2.60.40.1220">
    <property type="match status" value="3"/>
</dbReference>
<proteinExistence type="predicted"/>